<gene>
    <name evidence="3" type="ORF">PGLA1383_LOCUS22155</name>
</gene>
<organism evidence="3 4">
    <name type="scientific">Polarella glacialis</name>
    <name type="common">Dinoflagellate</name>
    <dbReference type="NCBI Taxonomy" id="89957"/>
    <lineage>
        <taxon>Eukaryota</taxon>
        <taxon>Sar</taxon>
        <taxon>Alveolata</taxon>
        <taxon>Dinophyceae</taxon>
        <taxon>Suessiales</taxon>
        <taxon>Suessiaceae</taxon>
        <taxon>Polarella</taxon>
    </lineage>
</organism>
<keyword evidence="2" id="KW-0472">Membrane</keyword>
<feature type="non-terminal residue" evidence="3">
    <location>
        <position position="1302"/>
    </location>
</feature>
<comment type="caution">
    <text evidence="3">The sequence shown here is derived from an EMBL/GenBank/DDBJ whole genome shotgun (WGS) entry which is preliminary data.</text>
</comment>
<feature type="region of interest" description="Disordered" evidence="1">
    <location>
        <begin position="18"/>
        <end position="40"/>
    </location>
</feature>
<reference evidence="3" key="1">
    <citation type="submission" date="2021-02" db="EMBL/GenBank/DDBJ databases">
        <authorList>
            <person name="Dougan E. K."/>
            <person name="Rhodes N."/>
            <person name="Thang M."/>
            <person name="Chan C."/>
        </authorList>
    </citation>
    <scope>NUCLEOTIDE SEQUENCE</scope>
</reference>
<protein>
    <submittedName>
        <fullName evidence="3">Uncharacterized protein</fullName>
    </submittedName>
</protein>
<proteinExistence type="predicted"/>
<feature type="transmembrane region" description="Helical" evidence="2">
    <location>
        <begin position="233"/>
        <end position="253"/>
    </location>
</feature>
<feature type="transmembrane region" description="Helical" evidence="2">
    <location>
        <begin position="303"/>
        <end position="322"/>
    </location>
</feature>
<name>A0A813EY56_POLGL</name>
<evidence type="ECO:0000256" key="2">
    <source>
        <dbReference type="SAM" id="Phobius"/>
    </source>
</evidence>
<evidence type="ECO:0000256" key="1">
    <source>
        <dbReference type="SAM" id="MobiDB-lite"/>
    </source>
</evidence>
<dbReference type="EMBL" id="CAJNNV010015910">
    <property type="protein sequence ID" value="CAE8603960.1"/>
    <property type="molecule type" value="Genomic_DNA"/>
</dbReference>
<keyword evidence="2" id="KW-1133">Transmembrane helix</keyword>
<sequence>MAEVGDVSAFLWPCSSGGSRDKGRGDGNSPGYEQLHDSGDGDAGDACEVVVDDGSGGWGRYMSVAFCSVRRSAREAVSISGKRQKQLLQMKFVLEMVFLVCIIYYIDLALDINALLAFWDMQQYYFFGINLAAILIAWLITFYEIINIGDHDFGISYTETVVLGVCYPLQLHILFLTYLCIKAGKKHPVIISAKFAEAAVEAVTSALVQLYSLVFCHEALEFATCHIHESRRFLLGLSVASSLVSIGAAFSVFDLRSYGVGGLPGGLTSAFSLAYWAVALFRVCEITSRLTSLAAFQLATRPYGGWVCMGTDAFLMFSIIMFNGGKAMYFVPSMFGMVNPMLERGGVVTAPHWQYYSIRLLELCVMAGSAVYMKGGLSELLVLYDYDVGQMLLMVCGTTTTLMFALLPVLRYLARDTIAEYKDADWANAPFSDLQMMLRNKLIEENHENIMTFSQPLSKALSNFAGLVFTPDDISNIELETRIGALLCLGHNCPAADEEFKIGTNANTAQTNDEEAETVESRTLSVSEATPMLHRKKSTTILANARSMTIQLGGNSSKDKELWNQLKRALAAPQLGALASSVVLSHVLGPQLLQKFLGGSDEEDLATLTEIVPKLLDSGGTQAAHRLCQAGGFEDELLRMFKSVVLPSSDEIEEQWAMCRLNASFSHLMALLLSLVVKRPYPELSQVSPGVWFDFFKIILERGDHQVTSRALPWFPTAAECNSKSLMQQALETLVDFFLYVVLNTDSMDDDVFVMKKLLEFCGAILDVEDFHEGSIVGTWGWTRGDSESENRICIARGEEGKGTHTAQLLFGKDGAWVPMREPLDGTYLARKAEPVECGVSGACPVSAEAGLKEPAARQAQSMTISSVRKSEVNLRGDPGGLKLRGGNGEAVFVDEFDQSLTEGVLVRSGVQVGDRLVFKGGDTEFQKKSPEEIVADMRQCRFQGTEILTFQQAAQAKQGSVHLIATLRAGNETWSEDVNVDGDKVSLGKRTGTLEANNIKMDEMGEFWVKKNCLTKNDMREEGPMRWSLELSSEKVVIDYQEDVDAIQMRGSSFAPIAGNVCARIGNVSFRAISLALNSIIKRSRRSKSNEVREASEALEALLQVDPNLAEHLHRSQGVLDSVKVRLAIRALRKEALKLPGGSSVKGSCSFKLQLQMKDLFEKRVQAQADVIVQTLGSSETTSDLTLLTNALEALSKWLPIEQCAQRCCSSQHFQKLLSTTAELATNQESPTSARLLDQLILVLEPCFRAWGGLDVKDQEWLKGFAQKFQAALDETDKRPAVVKLCCMVCRQGDTWPAMGR</sequence>
<evidence type="ECO:0000313" key="3">
    <source>
        <dbReference type="EMBL" id="CAE8603960.1"/>
    </source>
</evidence>
<keyword evidence="4" id="KW-1185">Reference proteome</keyword>
<dbReference type="OrthoDB" id="420693at2759"/>
<evidence type="ECO:0000313" key="4">
    <source>
        <dbReference type="Proteomes" id="UP000654075"/>
    </source>
</evidence>
<feature type="transmembrane region" description="Helical" evidence="2">
    <location>
        <begin position="124"/>
        <end position="146"/>
    </location>
</feature>
<keyword evidence="2" id="KW-0812">Transmembrane</keyword>
<dbReference type="Proteomes" id="UP000654075">
    <property type="component" value="Unassembled WGS sequence"/>
</dbReference>
<accession>A0A813EY56</accession>
<feature type="transmembrane region" description="Helical" evidence="2">
    <location>
        <begin position="92"/>
        <end position="118"/>
    </location>
</feature>
<feature type="transmembrane region" description="Helical" evidence="2">
    <location>
        <begin position="265"/>
        <end position="283"/>
    </location>
</feature>